<comment type="caution">
    <text evidence="2">The sequence shown here is derived from an EMBL/GenBank/DDBJ whole genome shotgun (WGS) entry which is preliminary data.</text>
</comment>
<sequence>MEEEEEEGRRAREEAKAAVDGMRRMVTDSRPAAKGWRTRRLANSMKIITIGHESRSKIKLETSEIKFGIIRTPISANL</sequence>
<evidence type="ECO:0000313" key="3">
    <source>
        <dbReference type="Proteomes" id="UP001552299"/>
    </source>
</evidence>
<dbReference type="EMBL" id="JANQDX010000018">
    <property type="protein sequence ID" value="KAL0906947.1"/>
    <property type="molecule type" value="Genomic_DNA"/>
</dbReference>
<keyword evidence="3" id="KW-1185">Reference proteome</keyword>
<proteinExistence type="predicted"/>
<dbReference type="Proteomes" id="UP001552299">
    <property type="component" value="Unassembled WGS sequence"/>
</dbReference>
<evidence type="ECO:0000256" key="1">
    <source>
        <dbReference type="SAM" id="MobiDB-lite"/>
    </source>
</evidence>
<protein>
    <submittedName>
        <fullName evidence="2">Uncharacterized protein</fullName>
    </submittedName>
</protein>
<accession>A0ABD0U475</accession>
<gene>
    <name evidence="2" type="ORF">M5K25_025483</name>
</gene>
<reference evidence="2 3" key="1">
    <citation type="journal article" date="2024" name="Plant Biotechnol. J.">
        <title>Dendrobium thyrsiflorum genome and its molecular insights into genes involved in important horticultural traits.</title>
        <authorList>
            <person name="Chen B."/>
            <person name="Wang J.Y."/>
            <person name="Zheng P.J."/>
            <person name="Li K.L."/>
            <person name="Liang Y.M."/>
            <person name="Chen X.F."/>
            <person name="Zhang C."/>
            <person name="Zhao X."/>
            <person name="He X."/>
            <person name="Zhang G.Q."/>
            <person name="Liu Z.J."/>
            <person name="Xu Q."/>
        </authorList>
    </citation>
    <scope>NUCLEOTIDE SEQUENCE [LARGE SCALE GENOMIC DNA]</scope>
    <source>
        <strain evidence="2">GZMU011</strain>
    </source>
</reference>
<dbReference type="AlphaFoldDB" id="A0ABD0U475"/>
<evidence type="ECO:0000313" key="2">
    <source>
        <dbReference type="EMBL" id="KAL0906947.1"/>
    </source>
</evidence>
<name>A0ABD0U475_DENTH</name>
<organism evidence="2 3">
    <name type="scientific">Dendrobium thyrsiflorum</name>
    <name type="common">Pinecone-like raceme dendrobium</name>
    <name type="synonym">Orchid</name>
    <dbReference type="NCBI Taxonomy" id="117978"/>
    <lineage>
        <taxon>Eukaryota</taxon>
        <taxon>Viridiplantae</taxon>
        <taxon>Streptophyta</taxon>
        <taxon>Embryophyta</taxon>
        <taxon>Tracheophyta</taxon>
        <taxon>Spermatophyta</taxon>
        <taxon>Magnoliopsida</taxon>
        <taxon>Liliopsida</taxon>
        <taxon>Asparagales</taxon>
        <taxon>Orchidaceae</taxon>
        <taxon>Epidendroideae</taxon>
        <taxon>Malaxideae</taxon>
        <taxon>Dendrobiinae</taxon>
        <taxon>Dendrobium</taxon>
    </lineage>
</organism>
<feature type="region of interest" description="Disordered" evidence="1">
    <location>
        <begin position="1"/>
        <end position="32"/>
    </location>
</feature>
<feature type="compositionally biased region" description="Basic and acidic residues" evidence="1">
    <location>
        <begin position="7"/>
        <end position="27"/>
    </location>
</feature>